<dbReference type="HOGENOM" id="CLU_2977190_0_0_9"/>
<proteinExistence type="predicted"/>
<dbReference type="KEGG" id="ssw:SSGZ1_1262"/>
<dbReference type="Proteomes" id="UP000002359">
    <property type="component" value="Chromosome"/>
</dbReference>
<reference evidence="1 2" key="1">
    <citation type="journal article" date="2009" name="J. Infect. Dis.">
        <title>Clinical, experimental, and genomic differences between intermediately pathogenic, highly pathogenic, and epidemic Streptococcus suis.</title>
        <authorList>
            <person name="Ye C."/>
            <person name="Zheng H."/>
            <person name="Zhang J."/>
            <person name="Jing H."/>
            <person name="Wang L."/>
            <person name="Xiong Y."/>
            <person name="Wang W."/>
            <person name="Zhou Z."/>
            <person name="Sun Q."/>
            <person name="Luo X."/>
            <person name="Du H."/>
            <person name="Gottschalk M."/>
            <person name="Xu J."/>
        </authorList>
    </citation>
    <scope>NUCLEOTIDE SEQUENCE [LARGE SCALE GENOMIC DNA]</scope>
    <source>
        <strain evidence="1 2">GZ1</strain>
    </source>
</reference>
<evidence type="ECO:0000313" key="2">
    <source>
        <dbReference type="Proteomes" id="UP000002359"/>
    </source>
</evidence>
<accession>D5AIQ4</accession>
<dbReference type="AlphaFoldDB" id="D5AIQ4"/>
<sequence length="58" mass="6714">MQLYLTGIFTSADELQNKPHNACRIRNNPVGFDTGIIIAEFFINSKIILHFPYNLKKF</sequence>
<protein>
    <submittedName>
        <fullName evidence="1">Uncharacterized protein</fullName>
    </submittedName>
</protein>
<dbReference type="EMBL" id="CP000837">
    <property type="protein sequence ID" value="ADE31719.1"/>
    <property type="molecule type" value="Genomic_DNA"/>
</dbReference>
<gene>
    <name evidence="1" type="ordered locus">SSGZ1_1262</name>
</gene>
<evidence type="ECO:0000313" key="1">
    <source>
        <dbReference type="EMBL" id="ADE31719.1"/>
    </source>
</evidence>
<organism evidence="1 2">
    <name type="scientific">Streptococcus suis (strain GZ1)</name>
    <dbReference type="NCBI Taxonomy" id="423211"/>
    <lineage>
        <taxon>Bacteria</taxon>
        <taxon>Bacillati</taxon>
        <taxon>Bacillota</taxon>
        <taxon>Bacilli</taxon>
        <taxon>Lactobacillales</taxon>
        <taxon>Streptococcaceae</taxon>
        <taxon>Streptococcus</taxon>
    </lineage>
</organism>
<name>D5AIQ4_STRGZ</name>